<evidence type="ECO:0000313" key="1">
    <source>
        <dbReference type="EMBL" id="GBP05515.1"/>
    </source>
</evidence>
<dbReference type="Proteomes" id="UP000299102">
    <property type="component" value="Unassembled WGS sequence"/>
</dbReference>
<dbReference type="AlphaFoldDB" id="A0A4C1SUA5"/>
<name>A0A4C1SUA5_EUMVA</name>
<reference evidence="1 2" key="1">
    <citation type="journal article" date="2019" name="Commun. Biol.">
        <title>The bagworm genome reveals a unique fibroin gene that provides high tensile strength.</title>
        <authorList>
            <person name="Kono N."/>
            <person name="Nakamura H."/>
            <person name="Ohtoshi R."/>
            <person name="Tomita M."/>
            <person name="Numata K."/>
            <person name="Arakawa K."/>
        </authorList>
    </citation>
    <scope>NUCLEOTIDE SEQUENCE [LARGE SCALE GENOMIC DNA]</scope>
</reference>
<protein>
    <submittedName>
        <fullName evidence="1">Uncharacterized protein</fullName>
    </submittedName>
</protein>
<organism evidence="1 2">
    <name type="scientific">Eumeta variegata</name>
    <name type="common">Bagworm moth</name>
    <name type="synonym">Eumeta japonica</name>
    <dbReference type="NCBI Taxonomy" id="151549"/>
    <lineage>
        <taxon>Eukaryota</taxon>
        <taxon>Metazoa</taxon>
        <taxon>Ecdysozoa</taxon>
        <taxon>Arthropoda</taxon>
        <taxon>Hexapoda</taxon>
        <taxon>Insecta</taxon>
        <taxon>Pterygota</taxon>
        <taxon>Neoptera</taxon>
        <taxon>Endopterygota</taxon>
        <taxon>Lepidoptera</taxon>
        <taxon>Glossata</taxon>
        <taxon>Ditrysia</taxon>
        <taxon>Tineoidea</taxon>
        <taxon>Psychidae</taxon>
        <taxon>Oiketicinae</taxon>
        <taxon>Eumeta</taxon>
    </lineage>
</organism>
<gene>
    <name evidence="1" type="ORF">EVAR_3020_1</name>
</gene>
<dbReference type="EMBL" id="BGZK01000018">
    <property type="protein sequence ID" value="GBP05515.1"/>
    <property type="molecule type" value="Genomic_DNA"/>
</dbReference>
<accession>A0A4C1SUA5</accession>
<keyword evidence="2" id="KW-1185">Reference proteome</keyword>
<evidence type="ECO:0000313" key="2">
    <source>
        <dbReference type="Proteomes" id="UP000299102"/>
    </source>
</evidence>
<sequence length="110" mass="11925">MDETEPLSNLCGLLLLFSADYTRAPHVALFDAVTCLPRGVVLTSVMDLKLKCCKPMFQGTSHALGNTSQLERANLQCLSCVVGVVTTTLPRGQGPYSKINHCPNFIVKKS</sequence>
<comment type="caution">
    <text evidence="1">The sequence shown here is derived from an EMBL/GenBank/DDBJ whole genome shotgun (WGS) entry which is preliminary data.</text>
</comment>
<proteinExistence type="predicted"/>